<reference evidence="1 2" key="1">
    <citation type="submission" date="2019-01" db="EMBL/GenBank/DDBJ databases">
        <title>Genome sequencing of strain DFW100M-13.</title>
        <authorList>
            <person name="Heo J."/>
            <person name="Kim S.-J."/>
            <person name="Kim J.-S."/>
            <person name="Hong S.-B."/>
            <person name="Kwon S.-W."/>
        </authorList>
    </citation>
    <scope>NUCLEOTIDE SEQUENCE [LARGE SCALE GENOMIC DNA]</scope>
    <source>
        <strain evidence="1 2">DFW100M-13</strain>
    </source>
</reference>
<dbReference type="EMBL" id="CP035494">
    <property type="protein sequence ID" value="QAY61193.1"/>
    <property type="molecule type" value="Genomic_DNA"/>
</dbReference>
<dbReference type="AlphaFoldDB" id="A0A4P6EI25"/>
<dbReference type="KEGG" id="mprt:ET475_15200"/>
<dbReference type="RefSeq" id="WP_129392159.1">
    <property type="nucleotide sequence ID" value="NZ_CP035494.1"/>
</dbReference>
<evidence type="ECO:0000313" key="1">
    <source>
        <dbReference type="EMBL" id="QAY61193.1"/>
    </source>
</evidence>
<name>A0A4P6EI25_9MICO</name>
<evidence type="ECO:0000313" key="2">
    <source>
        <dbReference type="Proteomes" id="UP000293995"/>
    </source>
</evidence>
<accession>A0A4P6EI25</accession>
<dbReference type="Proteomes" id="UP000293995">
    <property type="component" value="Chromosome"/>
</dbReference>
<gene>
    <name evidence="1" type="ORF">ET475_15200</name>
</gene>
<proteinExistence type="predicted"/>
<sequence length="482" mass="54497">MAKIRVRWPEGNICGICFTDATHTYGTCRGCGEEDRMLPGRDEMAWAICRTCAGIETNLECDACGREAERFRGGVCIRCVVRTDLNDLVSPGADLRLRRLVDLLADVARPESIYSYMRGKRAHALLAAIGTRELPLTQEAFDGLEPGHAVEHLRALLVHHHMLPERGTDERLHRFEQWIKARLATLPDDGTRDRIERFATWHHLRRVRDRAVEERANLETVTHAAKQEITEAGKFLLWLRAEHHIGTEDLRQHHVDEYLASGTSTRKHIRNFARWINRDEGRHRKADRIDAPFRTARSEPMLRQSERIELVRNCLEWHQVTLSTRIAGLILLLWAQPLNKIVMLRREHAVFGVDGMTLQLGVRPTAVPEAVVDLFCGHLDSPGNPQTVNTGTPWLFPGTRAGHHLHPGTLTERLKVLGIDAQRARNATLRDLAHDVDARTLIDLLGYSKPVIARYAAHAGAPMSDYVDLKTPTPRGAATRLS</sequence>
<keyword evidence="2" id="KW-1185">Reference proteome</keyword>
<organism evidence="1 2">
    <name type="scientific">Microbacterium protaetiae</name>
    <dbReference type="NCBI Taxonomy" id="2509458"/>
    <lineage>
        <taxon>Bacteria</taxon>
        <taxon>Bacillati</taxon>
        <taxon>Actinomycetota</taxon>
        <taxon>Actinomycetes</taxon>
        <taxon>Micrococcales</taxon>
        <taxon>Microbacteriaceae</taxon>
        <taxon>Microbacterium</taxon>
    </lineage>
</organism>
<protein>
    <recommendedName>
        <fullName evidence="3">Site-specific recombinase</fullName>
    </recommendedName>
</protein>
<evidence type="ECO:0008006" key="3">
    <source>
        <dbReference type="Google" id="ProtNLM"/>
    </source>
</evidence>
<dbReference type="OrthoDB" id="3405537at2"/>